<gene>
    <name evidence="1" type="primary">42</name>
    <name evidence="1" type="ORF">SEA_NYMPHADORA_42</name>
</gene>
<dbReference type="EMBL" id="KU963255">
    <property type="protein sequence ID" value="AMS03201.1"/>
    <property type="molecule type" value="Genomic_DNA"/>
</dbReference>
<dbReference type="PANTHER" id="PTHR39337:SF1">
    <property type="entry name" value="BLR5642 PROTEIN"/>
    <property type="match status" value="1"/>
</dbReference>
<dbReference type="Proteomes" id="UP000201747">
    <property type="component" value="Segment"/>
</dbReference>
<reference evidence="2" key="1">
    <citation type="submission" date="2016-03" db="EMBL/GenBank/DDBJ databases">
        <authorList>
            <person name="Ploux O."/>
        </authorList>
    </citation>
    <scope>NUCLEOTIDE SEQUENCE [LARGE SCALE GENOMIC DNA]</scope>
</reference>
<evidence type="ECO:0000313" key="1">
    <source>
        <dbReference type="EMBL" id="AMS03201.1"/>
    </source>
</evidence>
<dbReference type="PANTHER" id="PTHR39337">
    <property type="entry name" value="BLR5642 PROTEIN"/>
    <property type="match status" value="1"/>
</dbReference>
<dbReference type="KEGG" id="vg:29065724"/>
<organism evidence="1 2">
    <name type="scientific">Gordonia phage Nymphadora</name>
    <dbReference type="NCBI Taxonomy" id="1821558"/>
    <lineage>
        <taxon>Viruses</taxon>
        <taxon>Duplodnaviria</taxon>
        <taxon>Heunggongvirae</taxon>
        <taxon>Uroviricota</taxon>
        <taxon>Caudoviricetes</taxon>
        <taxon>Nymbaxtervirinae</taxon>
        <taxon>Nymphadoravirus</taxon>
        <taxon>Nymphadoravirus nymphadora</taxon>
    </lineage>
</organism>
<evidence type="ECO:0000313" key="2">
    <source>
        <dbReference type="Proteomes" id="UP000201747"/>
    </source>
</evidence>
<dbReference type="InterPro" id="IPR007438">
    <property type="entry name" value="DUF488"/>
</dbReference>
<dbReference type="InterPro" id="IPR014519">
    <property type="entry name" value="UCP024492"/>
</dbReference>
<dbReference type="GeneID" id="29065724"/>
<dbReference type="PIRSF" id="PIRSF024492">
    <property type="entry name" value="UCP024492"/>
    <property type="match status" value="1"/>
</dbReference>
<keyword evidence="2" id="KW-1185">Reference proteome</keyword>
<proteinExistence type="predicted"/>
<protein>
    <submittedName>
        <fullName evidence="1">Uncharacterized protein</fullName>
    </submittedName>
</protein>
<sequence length="150" mass="16100">MTASGSEGTLVSVGYEGRTASDLVDQLVAADVQVLVDVRLTPLSRKPGLSKRRLAEALDIAGIKYVHHKALGNPKDNRDGFRAGERASIDRYRAVLDEDDAAEAIAHVVELLDGGVVALLCFERDHAECHRNLVVEKLVAARPGAAVIHV</sequence>
<name>A0A142KAR8_9CAUD</name>
<dbReference type="RefSeq" id="YP_009286087.1">
    <property type="nucleotide sequence ID" value="NC_031061.1"/>
</dbReference>
<dbReference type="Pfam" id="PF04343">
    <property type="entry name" value="DUF488"/>
    <property type="match status" value="1"/>
</dbReference>
<accession>A0A142KAR8</accession>